<feature type="domain" description="Heterokaryon incompatibility" evidence="2">
    <location>
        <begin position="80"/>
        <end position="255"/>
    </location>
</feature>
<dbReference type="InterPro" id="IPR010730">
    <property type="entry name" value="HET"/>
</dbReference>
<evidence type="ECO:0000259" key="2">
    <source>
        <dbReference type="Pfam" id="PF06985"/>
    </source>
</evidence>
<comment type="caution">
    <text evidence="3">The sequence shown here is derived from an EMBL/GenBank/DDBJ whole genome shotgun (WGS) entry which is preliminary data.</text>
</comment>
<dbReference type="Pfam" id="PF26639">
    <property type="entry name" value="Het-6_barrel"/>
    <property type="match status" value="1"/>
</dbReference>
<sequence>MASIAPGQYPYRPLSQQKDEPEIRLLSITYPPAGSSSSSPQQLKPPINDDHTCLLTLTHHRLPLTPPSTYTTEPPNPPSFAALSYVWGLPTPGQDPPQIQIDGYAVPVTANLHGALSRLQRQRFAGHLWIDALCINQGDATEKSAQVALMGRIYALAERVVVWLGSTREEERAGCGALRDVGELGALFREQVLGVPQGLAGAWEGGRVEGFVKTVVQFAVTASTEKQQRVGFDFEAIWRLLRERPWWRRVWIIQEVVLARQAVVLCGENPELPGASVPWEDVRDCLRLFEWMVLYPNTGPEHTRLYALLGDIYPNVSHLALASDGYRRSLENPYTGLPVLDIMMWTSFGTSTGASILATDPRDRIYGLLGMVREEDRRRIPIDYSPDMTLGKVLFAVGKALLEDYGPDMLSFCHRTLLSPAGLPSWAPDWTAPRLMPLIGGVFFGNEKDARGRGDASKGASWRDWATKCQIRHAAYENPVVSLQGVVVGQVGSLGREFKTAPDSPSYLDNCRDWLVEVEEMAKMRNARGTAVLDEIWRVPMADFGLGARADVEGAARFRHGFDVLMGRIPPPCSEVKSGATTSWVSAESWDYRRVWKIYERRAFVDDVGRPGLGPKDAAVGDQIVVFAGAHVPFIVRQELASQHRYRVLGPAYVYEMMDGEALTGGVSFRVMDII</sequence>
<proteinExistence type="predicted"/>
<organism evidence="3 4">
    <name type="scientific">Parathielavia appendiculata</name>
    <dbReference type="NCBI Taxonomy" id="2587402"/>
    <lineage>
        <taxon>Eukaryota</taxon>
        <taxon>Fungi</taxon>
        <taxon>Dikarya</taxon>
        <taxon>Ascomycota</taxon>
        <taxon>Pezizomycotina</taxon>
        <taxon>Sordariomycetes</taxon>
        <taxon>Sordariomycetidae</taxon>
        <taxon>Sordariales</taxon>
        <taxon>Chaetomiaceae</taxon>
        <taxon>Parathielavia</taxon>
    </lineage>
</organism>
<dbReference type="RefSeq" id="XP_062642288.1">
    <property type="nucleotide sequence ID" value="XM_062789684.1"/>
</dbReference>
<feature type="region of interest" description="Disordered" evidence="1">
    <location>
        <begin position="29"/>
        <end position="50"/>
    </location>
</feature>
<gene>
    <name evidence="3" type="ORF">N657DRAFT_583503</name>
</gene>
<evidence type="ECO:0000313" key="3">
    <source>
        <dbReference type="EMBL" id="KAK4118515.1"/>
    </source>
</evidence>
<protein>
    <submittedName>
        <fullName evidence="3">HET-domain-containing protein</fullName>
    </submittedName>
</protein>
<evidence type="ECO:0000256" key="1">
    <source>
        <dbReference type="SAM" id="MobiDB-lite"/>
    </source>
</evidence>
<feature type="region of interest" description="Disordered" evidence="1">
    <location>
        <begin position="1"/>
        <end position="20"/>
    </location>
</feature>
<dbReference type="PANTHER" id="PTHR24148">
    <property type="entry name" value="ANKYRIN REPEAT DOMAIN-CONTAINING PROTEIN 39 HOMOLOG-RELATED"/>
    <property type="match status" value="1"/>
</dbReference>
<dbReference type="InterPro" id="IPR052895">
    <property type="entry name" value="HetReg/Transcr_Mod"/>
</dbReference>
<dbReference type="Proteomes" id="UP001302602">
    <property type="component" value="Unassembled WGS sequence"/>
</dbReference>
<reference evidence="3" key="1">
    <citation type="journal article" date="2023" name="Mol. Phylogenet. Evol.">
        <title>Genome-scale phylogeny and comparative genomics of the fungal order Sordariales.</title>
        <authorList>
            <person name="Hensen N."/>
            <person name="Bonometti L."/>
            <person name="Westerberg I."/>
            <person name="Brannstrom I.O."/>
            <person name="Guillou S."/>
            <person name="Cros-Aarteil S."/>
            <person name="Calhoun S."/>
            <person name="Haridas S."/>
            <person name="Kuo A."/>
            <person name="Mondo S."/>
            <person name="Pangilinan J."/>
            <person name="Riley R."/>
            <person name="LaButti K."/>
            <person name="Andreopoulos B."/>
            <person name="Lipzen A."/>
            <person name="Chen C."/>
            <person name="Yan M."/>
            <person name="Daum C."/>
            <person name="Ng V."/>
            <person name="Clum A."/>
            <person name="Steindorff A."/>
            <person name="Ohm R.A."/>
            <person name="Martin F."/>
            <person name="Silar P."/>
            <person name="Natvig D.O."/>
            <person name="Lalanne C."/>
            <person name="Gautier V."/>
            <person name="Ament-Velasquez S.L."/>
            <person name="Kruys A."/>
            <person name="Hutchinson M.I."/>
            <person name="Powell A.J."/>
            <person name="Barry K."/>
            <person name="Miller A.N."/>
            <person name="Grigoriev I.V."/>
            <person name="Debuchy R."/>
            <person name="Gladieux P."/>
            <person name="Hiltunen Thoren M."/>
            <person name="Johannesson H."/>
        </authorList>
    </citation>
    <scope>NUCLEOTIDE SEQUENCE</scope>
    <source>
        <strain evidence="3">CBS 731.68</strain>
    </source>
</reference>
<reference evidence="3" key="2">
    <citation type="submission" date="2023-05" db="EMBL/GenBank/DDBJ databases">
        <authorList>
            <consortium name="Lawrence Berkeley National Laboratory"/>
            <person name="Steindorff A."/>
            <person name="Hensen N."/>
            <person name="Bonometti L."/>
            <person name="Westerberg I."/>
            <person name="Brannstrom I.O."/>
            <person name="Guillou S."/>
            <person name="Cros-Aarteil S."/>
            <person name="Calhoun S."/>
            <person name="Haridas S."/>
            <person name="Kuo A."/>
            <person name="Mondo S."/>
            <person name="Pangilinan J."/>
            <person name="Riley R."/>
            <person name="Labutti K."/>
            <person name="Andreopoulos B."/>
            <person name="Lipzen A."/>
            <person name="Chen C."/>
            <person name="Yanf M."/>
            <person name="Daum C."/>
            <person name="Ng V."/>
            <person name="Clum A."/>
            <person name="Ohm R."/>
            <person name="Martin F."/>
            <person name="Silar P."/>
            <person name="Natvig D."/>
            <person name="Lalanne C."/>
            <person name="Gautier V."/>
            <person name="Ament-Velasquez S.L."/>
            <person name="Kruys A."/>
            <person name="Hutchinson M.I."/>
            <person name="Powell A.J."/>
            <person name="Barry K."/>
            <person name="Miller A.N."/>
            <person name="Grigoriev I.V."/>
            <person name="Debuchy R."/>
            <person name="Gladieux P."/>
            <person name="Thoren M.H."/>
            <person name="Johannesson H."/>
        </authorList>
    </citation>
    <scope>NUCLEOTIDE SEQUENCE</scope>
    <source>
        <strain evidence="3">CBS 731.68</strain>
    </source>
</reference>
<dbReference type="PANTHER" id="PTHR24148:SF77">
    <property type="entry name" value="HETEROKARYON INCOMPATIBILITY DOMAIN-CONTAINING PROTEIN"/>
    <property type="match status" value="1"/>
</dbReference>
<dbReference type="EMBL" id="MU853266">
    <property type="protein sequence ID" value="KAK4118515.1"/>
    <property type="molecule type" value="Genomic_DNA"/>
</dbReference>
<dbReference type="Pfam" id="PF06985">
    <property type="entry name" value="HET"/>
    <property type="match status" value="1"/>
</dbReference>
<evidence type="ECO:0000313" key="4">
    <source>
        <dbReference type="Proteomes" id="UP001302602"/>
    </source>
</evidence>
<dbReference type="GeneID" id="87826454"/>
<accession>A0AAN6TPZ0</accession>
<name>A0AAN6TPZ0_9PEZI</name>
<dbReference type="AlphaFoldDB" id="A0AAN6TPZ0"/>
<keyword evidence="4" id="KW-1185">Reference proteome</keyword>